<comment type="subcellular location">
    <subcellularLocation>
        <location evidence="1">Cell membrane</location>
        <topology evidence="1">Multi-pass membrane protein</topology>
    </subcellularLocation>
</comment>
<evidence type="ECO:0000256" key="1">
    <source>
        <dbReference type="ARBA" id="ARBA00004651"/>
    </source>
</evidence>
<evidence type="ECO:0000256" key="7">
    <source>
        <dbReference type="ARBA" id="ARBA00023136"/>
    </source>
</evidence>
<feature type="transmembrane region" description="Helical" evidence="9">
    <location>
        <begin position="385"/>
        <end position="412"/>
    </location>
</feature>
<dbReference type="GO" id="GO:0005886">
    <property type="term" value="C:plasma membrane"/>
    <property type="evidence" value="ECO:0007669"/>
    <property type="project" value="UniProtKB-SubCell"/>
</dbReference>
<gene>
    <name evidence="11" type="ORF">EBN88_06135</name>
</gene>
<keyword evidence="5 9" id="KW-0812">Transmembrane</keyword>
<protein>
    <submittedName>
        <fullName evidence="11">Carbon starvation protein A</fullName>
    </submittedName>
</protein>
<evidence type="ECO:0000313" key="11">
    <source>
        <dbReference type="EMBL" id="RMI44007.1"/>
    </source>
</evidence>
<keyword evidence="6 9" id="KW-1133">Transmembrane helix</keyword>
<sequence>MRTSRQTREQNVQLLGQARQARTRSIIIWTAVSVIGAIGWAMLALSRGEDVSAAWMVAAALGSYAIGYRFYSRFILRRVLRADHTRATPAERLEDGLDYQPTDRRVLLGHHFAGISGAGPLVGPVLAAQMGYLPGTIWIIVGVIFAGAVQDMVVLFFSTRRDGKSLGQIAREEIGPVGGVAGVLAIFSIMIILLAVLALVVVQALAESPWGTFSVGMTIPIALFMGVYLRYLRPGRVSEVTAVGVGLLLFVIVAGRWVANSGLADTFTLAPRTLVIWLVIYGFAASVLPVWLLLVPRDYLSTFMKIGTIGLLALALVVTLPTLRMEAVTDFASNGEGPVFAGSLFPFVFITIACGALSGFHALISSGTTPKMIQKETQVRSIGYGAMLMESSVAVMAITAACVLDPGVYFAMNAPPAVIGDTVQAASETISSWGFVVTPEQLSAAAESVEEGSLLSRTGGAPTLALGLAAILSEILGGDTMMSFWYHFAIMFEALFILTAIDAGTRVGRFILQDALASTHPRMARFRATGWLPGVALTSAVVVCLWGWLLWVGVNDPLGGINTLYPIFGISNQLLGALALGLCTVLLIKSGRLKYAWVTAVPMAWVATVTLTASWQKVFSGDPTVGFLARRDQYQDGIDAGQLLPGAQDMGDMRTIVNNATLDAALSAVLALLVIIVFLDAFRVALRAIRTPDEVRLHEAPYVASRLIAPAQLIATREEKAELARAGLGPGGGIPRQRDDAGDGTSVTAEKGERE</sequence>
<comment type="similarity">
    <text evidence="2">Belongs to the peptide transporter carbon starvation (CstA) (TC 2.A.114) family.</text>
</comment>
<accession>A0A3M2M318</accession>
<feature type="transmembrane region" description="Helical" evidence="9">
    <location>
        <begin position="177"/>
        <end position="204"/>
    </location>
</feature>
<evidence type="ECO:0000256" key="6">
    <source>
        <dbReference type="ARBA" id="ARBA00022989"/>
    </source>
</evidence>
<keyword evidence="7 9" id="KW-0472">Membrane</keyword>
<evidence type="ECO:0000256" key="8">
    <source>
        <dbReference type="SAM" id="MobiDB-lite"/>
    </source>
</evidence>
<feature type="transmembrane region" description="Helical" evidence="9">
    <location>
        <begin position="274"/>
        <end position="294"/>
    </location>
</feature>
<evidence type="ECO:0000313" key="12">
    <source>
        <dbReference type="Proteomes" id="UP000278673"/>
    </source>
</evidence>
<evidence type="ECO:0000256" key="4">
    <source>
        <dbReference type="ARBA" id="ARBA00022475"/>
    </source>
</evidence>
<name>A0A3M2M318_9ACTN</name>
<feature type="transmembrane region" description="Helical" evidence="9">
    <location>
        <begin position="531"/>
        <end position="551"/>
    </location>
</feature>
<feature type="transmembrane region" description="Helical" evidence="9">
    <location>
        <begin position="563"/>
        <end position="588"/>
    </location>
</feature>
<evidence type="ECO:0000256" key="9">
    <source>
        <dbReference type="SAM" id="Phobius"/>
    </source>
</evidence>
<comment type="caution">
    <text evidence="11">The sequence shown here is derived from an EMBL/GenBank/DDBJ whole genome shotgun (WGS) entry which is preliminary data.</text>
</comment>
<keyword evidence="4" id="KW-1003">Cell membrane</keyword>
<feature type="transmembrane region" description="Helical" evidence="9">
    <location>
        <begin position="484"/>
        <end position="501"/>
    </location>
</feature>
<dbReference type="InterPro" id="IPR003706">
    <property type="entry name" value="CstA_N"/>
</dbReference>
<feature type="transmembrane region" description="Helical" evidence="9">
    <location>
        <begin position="306"/>
        <end position="323"/>
    </location>
</feature>
<feature type="transmembrane region" description="Helical" evidence="9">
    <location>
        <begin position="137"/>
        <end position="157"/>
    </location>
</feature>
<dbReference type="InterPro" id="IPR051605">
    <property type="entry name" value="CstA"/>
</dbReference>
<feature type="region of interest" description="Disordered" evidence="8">
    <location>
        <begin position="725"/>
        <end position="755"/>
    </location>
</feature>
<dbReference type="Proteomes" id="UP000278673">
    <property type="component" value="Unassembled WGS sequence"/>
</dbReference>
<feature type="transmembrane region" description="Helical" evidence="9">
    <location>
        <begin position="343"/>
        <end position="364"/>
    </location>
</feature>
<evidence type="ECO:0000259" key="10">
    <source>
        <dbReference type="Pfam" id="PF02554"/>
    </source>
</evidence>
<feature type="transmembrane region" description="Helical" evidence="9">
    <location>
        <begin position="210"/>
        <end position="228"/>
    </location>
</feature>
<organism evidence="11 12">
    <name type="scientific">Streptomyces triticirhizae</name>
    <dbReference type="NCBI Taxonomy" id="2483353"/>
    <lineage>
        <taxon>Bacteria</taxon>
        <taxon>Bacillati</taxon>
        <taxon>Actinomycetota</taxon>
        <taxon>Actinomycetes</taxon>
        <taxon>Kitasatosporales</taxon>
        <taxon>Streptomycetaceae</taxon>
        <taxon>Streptomyces</taxon>
    </lineage>
</organism>
<dbReference type="PANTHER" id="PTHR30252">
    <property type="entry name" value="INNER MEMBRANE PEPTIDE TRANSPORTER"/>
    <property type="match status" value="1"/>
</dbReference>
<feature type="transmembrane region" description="Helical" evidence="9">
    <location>
        <begin position="664"/>
        <end position="686"/>
    </location>
</feature>
<evidence type="ECO:0000256" key="3">
    <source>
        <dbReference type="ARBA" id="ARBA00022448"/>
    </source>
</evidence>
<feature type="transmembrane region" description="Helical" evidence="9">
    <location>
        <begin position="52"/>
        <end position="71"/>
    </location>
</feature>
<feature type="transmembrane region" description="Helical" evidence="9">
    <location>
        <begin position="595"/>
        <end position="615"/>
    </location>
</feature>
<reference evidence="11 12" key="1">
    <citation type="submission" date="2018-10" db="EMBL/GenBank/DDBJ databases">
        <title>Isolation, diversity and antifungal activity of actinobacteria from wheat.</title>
        <authorList>
            <person name="Han C."/>
        </authorList>
    </citation>
    <scope>NUCLEOTIDE SEQUENCE [LARGE SCALE GENOMIC DNA]</scope>
    <source>
        <strain evidence="11 12">NEAU-YY642</strain>
    </source>
</reference>
<dbReference type="AlphaFoldDB" id="A0A3M2M318"/>
<dbReference type="Pfam" id="PF02554">
    <property type="entry name" value="CstA"/>
    <property type="match status" value="1"/>
</dbReference>
<keyword evidence="12" id="KW-1185">Reference proteome</keyword>
<keyword evidence="3" id="KW-0813">Transport</keyword>
<evidence type="ECO:0000256" key="5">
    <source>
        <dbReference type="ARBA" id="ARBA00022692"/>
    </source>
</evidence>
<evidence type="ECO:0000256" key="2">
    <source>
        <dbReference type="ARBA" id="ARBA00007755"/>
    </source>
</evidence>
<proteinExistence type="inferred from homology"/>
<dbReference type="GO" id="GO:0009267">
    <property type="term" value="P:cellular response to starvation"/>
    <property type="evidence" value="ECO:0007669"/>
    <property type="project" value="InterPro"/>
</dbReference>
<dbReference type="EMBL" id="RFFJ01000019">
    <property type="protein sequence ID" value="RMI44007.1"/>
    <property type="molecule type" value="Genomic_DNA"/>
</dbReference>
<feature type="transmembrane region" description="Helical" evidence="9">
    <location>
        <begin position="26"/>
        <end position="46"/>
    </location>
</feature>
<feature type="domain" description="CstA N-terminal" evidence="10">
    <location>
        <begin position="53"/>
        <end position="613"/>
    </location>
</feature>
<feature type="transmembrane region" description="Helical" evidence="9">
    <location>
        <begin position="240"/>
        <end position="259"/>
    </location>
</feature>
<feature type="transmembrane region" description="Helical" evidence="9">
    <location>
        <begin position="112"/>
        <end position="131"/>
    </location>
</feature>
<dbReference type="PANTHER" id="PTHR30252:SF3">
    <property type="entry name" value="PYRUVATE_PROTON SYMPORTER BTST"/>
    <property type="match status" value="1"/>
</dbReference>